<feature type="region of interest" description="Disordered" evidence="1">
    <location>
        <begin position="52"/>
        <end position="86"/>
    </location>
</feature>
<name>A0A2T2NB68_CORCC</name>
<sequence length="150" mass="17206">MTLPSVRHAMRIEFASCDPVSPDWLACTLTSRRAFSSRRPVSHQHTAQTFAMAPHLQGPSRQRRSEGQAVSQFREKQTSPLGPLPQAVPLRLRTSTIFRTWSVRCGYGPHFIPPPNIDEHSDNSRLKEESLHFNVEHFSSRKVRTIEHQR</sequence>
<keyword evidence="3" id="KW-1185">Reference proteome</keyword>
<organism evidence="2 3">
    <name type="scientific">Corynespora cassiicola Philippines</name>
    <dbReference type="NCBI Taxonomy" id="1448308"/>
    <lineage>
        <taxon>Eukaryota</taxon>
        <taxon>Fungi</taxon>
        <taxon>Dikarya</taxon>
        <taxon>Ascomycota</taxon>
        <taxon>Pezizomycotina</taxon>
        <taxon>Dothideomycetes</taxon>
        <taxon>Pleosporomycetidae</taxon>
        <taxon>Pleosporales</taxon>
        <taxon>Corynesporascaceae</taxon>
        <taxon>Corynespora</taxon>
    </lineage>
</organism>
<gene>
    <name evidence="2" type="ORF">BS50DRAFT_577518</name>
</gene>
<dbReference type="EMBL" id="KZ678141">
    <property type="protein sequence ID" value="PSN62610.1"/>
    <property type="molecule type" value="Genomic_DNA"/>
</dbReference>
<reference evidence="2 3" key="1">
    <citation type="journal article" date="2018" name="Front. Microbiol.">
        <title>Genome-Wide Analysis of Corynespora cassiicola Leaf Fall Disease Putative Effectors.</title>
        <authorList>
            <person name="Lopez D."/>
            <person name="Ribeiro S."/>
            <person name="Label P."/>
            <person name="Fumanal B."/>
            <person name="Venisse J.S."/>
            <person name="Kohler A."/>
            <person name="de Oliveira R.R."/>
            <person name="Labutti K."/>
            <person name="Lipzen A."/>
            <person name="Lail K."/>
            <person name="Bauer D."/>
            <person name="Ohm R.A."/>
            <person name="Barry K.W."/>
            <person name="Spatafora J."/>
            <person name="Grigoriev I.V."/>
            <person name="Martin F.M."/>
            <person name="Pujade-Renaud V."/>
        </authorList>
    </citation>
    <scope>NUCLEOTIDE SEQUENCE [LARGE SCALE GENOMIC DNA]</scope>
    <source>
        <strain evidence="2 3">Philippines</strain>
    </source>
</reference>
<evidence type="ECO:0000256" key="1">
    <source>
        <dbReference type="SAM" id="MobiDB-lite"/>
    </source>
</evidence>
<dbReference type="Proteomes" id="UP000240883">
    <property type="component" value="Unassembled WGS sequence"/>
</dbReference>
<evidence type="ECO:0000313" key="3">
    <source>
        <dbReference type="Proteomes" id="UP000240883"/>
    </source>
</evidence>
<proteinExistence type="predicted"/>
<dbReference type="AlphaFoldDB" id="A0A2T2NB68"/>
<protein>
    <submittedName>
        <fullName evidence="2">Uncharacterized protein</fullName>
    </submittedName>
</protein>
<accession>A0A2T2NB68</accession>
<evidence type="ECO:0000313" key="2">
    <source>
        <dbReference type="EMBL" id="PSN62610.1"/>
    </source>
</evidence>